<gene>
    <name evidence="1" type="ORF">SAMN04489723_11935</name>
</gene>
<protein>
    <submittedName>
        <fullName evidence="1">Uncharacterized protein</fullName>
    </submittedName>
</protein>
<dbReference type="AlphaFoldDB" id="A0A1I1C2S1"/>
<name>A0A1I1C2S1_9BACT</name>
<dbReference type="OrthoDB" id="1491962at2"/>
<dbReference type="RefSeq" id="WP_092900250.1">
    <property type="nucleotide sequence ID" value="NZ_FOKK01000019.1"/>
</dbReference>
<keyword evidence="2" id="KW-1185">Reference proteome</keyword>
<proteinExistence type="predicted"/>
<evidence type="ECO:0000313" key="1">
    <source>
        <dbReference type="EMBL" id="SFB55090.1"/>
    </source>
</evidence>
<reference evidence="1 2" key="1">
    <citation type="submission" date="2016-10" db="EMBL/GenBank/DDBJ databases">
        <authorList>
            <person name="de Groot N.N."/>
        </authorList>
    </citation>
    <scope>NUCLEOTIDE SEQUENCE [LARGE SCALE GENOMIC DNA]</scope>
    <source>
        <strain evidence="1 2">DSM 23399</strain>
    </source>
</reference>
<sequence length="202" mass="23477">MSNFLDDLFNKVFKSSEKSPMTHKENIVLKAQEIEEVKAWMNSSEGREAFALISKSYHFKTIQIEERPQIHVLDSKYAKGFAITYDDPLDEKTFSLLFLAFAQRVLALGYQQVSLDRKMEEINEQVKVTDKFYFKPPIKSLAENELISQLFGNVSIEKISVNNQPNYLKVLATFYSDRLYQDPEPFDQFLDHLLETTNDGQN</sequence>
<organism evidence="1 2">
    <name type="scientific">Algoriphagus aquimarinus</name>
    <dbReference type="NCBI Taxonomy" id="237018"/>
    <lineage>
        <taxon>Bacteria</taxon>
        <taxon>Pseudomonadati</taxon>
        <taxon>Bacteroidota</taxon>
        <taxon>Cytophagia</taxon>
        <taxon>Cytophagales</taxon>
        <taxon>Cyclobacteriaceae</taxon>
        <taxon>Algoriphagus</taxon>
    </lineage>
</organism>
<evidence type="ECO:0000313" key="2">
    <source>
        <dbReference type="Proteomes" id="UP000198790"/>
    </source>
</evidence>
<dbReference type="STRING" id="237018.SAMN04489723_11935"/>
<accession>A0A1I1C2S1</accession>
<dbReference type="Proteomes" id="UP000198790">
    <property type="component" value="Unassembled WGS sequence"/>
</dbReference>
<dbReference type="EMBL" id="FOKK01000019">
    <property type="protein sequence ID" value="SFB55090.1"/>
    <property type="molecule type" value="Genomic_DNA"/>
</dbReference>